<name>A0A1Q8Q5H5_9BACI</name>
<feature type="transmembrane region" description="Helical" evidence="8">
    <location>
        <begin position="236"/>
        <end position="256"/>
    </location>
</feature>
<evidence type="ECO:0000256" key="2">
    <source>
        <dbReference type="ARBA" id="ARBA00010100"/>
    </source>
</evidence>
<feature type="transmembrane region" description="Helical" evidence="8">
    <location>
        <begin position="262"/>
        <end position="279"/>
    </location>
</feature>
<proteinExistence type="inferred from homology"/>
<comment type="similarity">
    <text evidence="2 8">Belongs to the lactate permease family.</text>
</comment>
<sequence>MSLFTLSMIAIVPIVTILIFLVFLNWPATRAMPIALVVTALIAMFVWGTDSTIVAGAAFNGLITALEVIFIVFGAVLLLNTVKESGAINTIRRGFTSISPDRRIQAIIIAWLFGAFIEGAAGYGTPAAVAAPLLVAIGFPAMAAVMVALIIQSTPVSFGAVGTPIQIGVNTGLTDQPTVLSALEGTGMGYIDYLMYISSNVVLVHGIVGSLIPLLMAAVLTRFFGPNKSFREGLKVWKFTLFAGISFTVPYYFIGITLGPEFPSLLGALIAMLIVVPAARKGLFMPSADDHFDFPPRSKWEEDWFGKLNYEPEKEEGSQRSISMGMSWLPYILVAGLLVASRTVEPLTAALKAPALVFENTFGSGITTTSTPLFLPGFIFIVVSVLTFFLHRMKSSDYTRAWKSSFKTAASAGLSLIFAVPMIKIFLNTSLASDKVSAATEALAGQNMPLVLAESVSVVAGDFWPIVAPAVGALGAFIAGSNTFSNMMFSLFQFGAAGNIGLDVHQSGIIVALQAVGGAAGNMVCVHNVVAASATVGLIGKEGALIRRVLLPLTYYLLAAGFLGMAIIHGVFNVWLLIYAIIVFVYIARLFTAKDGLAVASVR</sequence>
<evidence type="ECO:0000256" key="3">
    <source>
        <dbReference type="ARBA" id="ARBA00022448"/>
    </source>
</evidence>
<feature type="transmembrane region" description="Helical" evidence="8">
    <location>
        <begin position="463"/>
        <end position="484"/>
    </location>
</feature>
<dbReference type="GO" id="GO:0015129">
    <property type="term" value="F:lactate transmembrane transporter activity"/>
    <property type="evidence" value="ECO:0007669"/>
    <property type="project" value="UniProtKB-UniRule"/>
</dbReference>
<dbReference type="Pfam" id="PF02652">
    <property type="entry name" value="Lactate_perm"/>
    <property type="match status" value="1"/>
</dbReference>
<feature type="transmembrane region" description="Helical" evidence="8">
    <location>
        <begin position="549"/>
        <end position="568"/>
    </location>
</feature>
<dbReference type="STRING" id="1714264.BTO30_08810"/>
<evidence type="ECO:0000256" key="7">
    <source>
        <dbReference type="ARBA" id="ARBA00023136"/>
    </source>
</evidence>
<dbReference type="EMBL" id="MSDU01000016">
    <property type="protein sequence ID" value="OLN22578.1"/>
    <property type="molecule type" value="Genomic_DNA"/>
</dbReference>
<keyword evidence="6 8" id="KW-1133">Transmembrane helix</keyword>
<feature type="transmembrane region" description="Helical" evidence="8">
    <location>
        <begin position="31"/>
        <end position="49"/>
    </location>
</feature>
<dbReference type="PANTHER" id="PTHR30003">
    <property type="entry name" value="L-LACTATE PERMEASE"/>
    <property type="match status" value="1"/>
</dbReference>
<feature type="transmembrane region" description="Helical" evidence="8">
    <location>
        <begin position="61"/>
        <end position="82"/>
    </location>
</feature>
<dbReference type="PANTHER" id="PTHR30003:SF0">
    <property type="entry name" value="GLYCOLATE PERMEASE GLCA-RELATED"/>
    <property type="match status" value="1"/>
</dbReference>
<feature type="transmembrane region" description="Helical" evidence="8">
    <location>
        <begin position="6"/>
        <end position="24"/>
    </location>
</feature>
<dbReference type="AlphaFoldDB" id="A0A1Q8Q5H5"/>
<comment type="subcellular location">
    <subcellularLocation>
        <location evidence="1 8">Cell membrane</location>
        <topology evidence="1 8">Multi-pass membrane protein</topology>
    </subcellularLocation>
</comment>
<protein>
    <recommendedName>
        <fullName evidence="8">L-lactate permease</fullName>
    </recommendedName>
</protein>
<keyword evidence="10" id="KW-1185">Reference proteome</keyword>
<organism evidence="9 10">
    <name type="scientific">Domibacillus antri</name>
    <dbReference type="NCBI Taxonomy" id="1714264"/>
    <lineage>
        <taxon>Bacteria</taxon>
        <taxon>Bacillati</taxon>
        <taxon>Bacillota</taxon>
        <taxon>Bacilli</taxon>
        <taxon>Bacillales</taxon>
        <taxon>Bacillaceae</taxon>
        <taxon>Domibacillus</taxon>
    </lineage>
</organism>
<dbReference type="InterPro" id="IPR003804">
    <property type="entry name" value="Lactate_perm"/>
</dbReference>
<reference evidence="9 10" key="1">
    <citation type="submission" date="2016-12" db="EMBL/GenBank/DDBJ databases">
        <title>Domibacillus antri genome sequencing.</title>
        <authorList>
            <person name="Verma A."/>
            <person name="Krishnamurthi S."/>
        </authorList>
    </citation>
    <scope>NUCLEOTIDE SEQUENCE [LARGE SCALE GENOMIC DNA]</scope>
    <source>
        <strain evidence="9 10">XD80</strain>
    </source>
</reference>
<dbReference type="GO" id="GO:0005886">
    <property type="term" value="C:plasma membrane"/>
    <property type="evidence" value="ECO:0007669"/>
    <property type="project" value="UniProtKB-SubCell"/>
</dbReference>
<dbReference type="GO" id="GO:0015295">
    <property type="term" value="F:solute:proton symporter activity"/>
    <property type="evidence" value="ECO:0007669"/>
    <property type="project" value="TreeGrafter"/>
</dbReference>
<evidence type="ECO:0000256" key="8">
    <source>
        <dbReference type="RuleBase" id="RU365092"/>
    </source>
</evidence>
<feature type="transmembrane region" description="Helical" evidence="8">
    <location>
        <begin position="129"/>
        <end position="149"/>
    </location>
</feature>
<feature type="transmembrane region" description="Helical" evidence="8">
    <location>
        <begin position="410"/>
        <end position="427"/>
    </location>
</feature>
<dbReference type="Proteomes" id="UP000185568">
    <property type="component" value="Unassembled WGS sequence"/>
</dbReference>
<dbReference type="RefSeq" id="WP_075398360.1">
    <property type="nucleotide sequence ID" value="NZ_MSDU01000016.1"/>
</dbReference>
<evidence type="ECO:0000313" key="10">
    <source>
        <dbReference type="Proteomes" id="UP000185568"/>
    </source>
</evidence>
<evidence type="ECO:0000313" key="9">
    <source>
        <dbReference type="EMBL" id="OLN22578.1"/>
    </source>
</evidence>
<evidence type="ECO:0000256" key="4">
    <source>
        <dbReference type="ARBA" id="ARBA00022475"/>
    </source>
</evidence>
<feature type="transmembrane region" description="Helical" evidence="8">
    <location>
        <begin position="371"/>
        <end position="390"/>
    </location>
</feature>
<evidence type="ECO:0000256" key="5">
    <source>
        <dbReference type="ARBA" id="ARBA00022692"/>
    </source>
</evidence>
<keyword evidence="4 8" id="KW-1003">Cell membrane</keyword>
<keyword evidence="5 8" id="KW-0812">Transmembrane</keyword>
<comment type="function">
    <text evidence="8">Uptake of L-lactate across the membrane. Can also transport D-lactate and glycolate.</text>
</comment>
<keyword evidence="3 8" id="KW-0813">Transport</keyword>
<feature type="transmembrane region" description="Helical" evidence="8">
    <location>
        <begin position="103"/>
        <end position="123"/>
    </location>
</feature>
<feature type="transmembrane region" description="Helical" evidence="8">
    <location>
        <begin position="574"/>
        <end position="593"/>
    </location>
</feature>
<evidence type="ECO:0000256" key="6">
    <source>
        <dbReference type="ARBA" id="ARBA00022989"/>
    </source>
</evidence>
<dbReference type="OrthoDB" id="9761056at2"/>
<accession>A0A1Q8Q5H5</accession>
<gene>
    <name evidence="9" type="ORF">BTO30_08810</name>
</gene>
<comment type="caution">
    <text evidence="9">The sequence shown here is derived from an EMBL/GenBank/DDBJ whole genome shotgun (WGS) entry which is preliminary data.</text>
</comment>
<evidence type="ECO:0000256" key="1">
    <source>
        <dbReference type="ARBA" id="ARBA00004651"/>
    </source>
</evidence>
<feature type="transmembrane region" description="Helical" evidence="8">
    <location>
        <begin position="193"/>
        <end position="224"/>
    </location>
</feature>
<keyword evidence="7 8" id="KW-0472">Membrane</keyword>